<feature type="signal peptide" evidence="1">
    <location>
        <begin position="1"/>
        <end position="23"/>
    </location>
</feature>
<dbReference type="RefSeq" id="WP_374815693.1">
    <property type="nucleotide sequence ID" value="NZ_JBHFLD010000033.1"/>
</dbReference>
<keyword evidence="1" id="KW-0732">Signal</keyword>
<keyword evidence="4" id="KW-1185">Reference proteome</keyword>
<proteinExistence type="predicted"/>
<organism evidence="3 4">
    <name type="scientific">Marinobacter shengliensis</name>
    <dbReference type="NCBI Taxonomy" id="1389223"/>
    <lineage>
        <taxon>Bacteria</taxon>
        <taxon>Pseudomonadati</taxon>
        <taxon>Pseudomonadota</taxon>
        <taxon>Gammaproteobacteria</taxon>
        <taxon>Pseudomonadales</taxon>
        <taxon>Marinobacteraceae</taxon>
        <taxon>Marinobacter</taxon>
    </lineage>
</organism>
<feature type="chain" id="PRO_5046319070" evidence="1">
    <location>
        <begin position="24"/>
        <end position="131"/>
    </location>
</feature>
<evidence type="ECO:0000313" key="3">
    <source>
        <dbReference type="EMBL" id="MFB2717407.1"/>
    </source>
</evidence>
<dbReference type="Proteomes" id="UP001576762">
    <property type="component" value="Unassembled WGS sequence"/>
</dbReference>
<evidence type="ECO:0000256" key="1">
    <source>
        <dbReference type="SAM" id="SignalP"/>
    </source>
</evidence>
<evidence type="ECO:0000313" key="4">
    <source>
        <dbReference type="Proteomes" id="UP001576762"/>
    </source>
</evidence>
<comment type="caution">
    <text evidence="3">The sequence shown here is derived from an EMBL/GenBank/DDBJ whole genome shotgun (WGS) entry which is preliminary data.</text>
</comment>
<gene>
    <name evidence="3" type="ORF">ACE05E_18165</name>
</gene>
<reference evidence="3 4" key="1">
    <citation type="submission" date="2024-09" db="EMBL/GenBank/DDBJ databases">
        <title>Draft genome sequences of 6 high pH adapted Marinobacter shengliensis sp. isolated from Mariana forearc serpentinite mud volcanoes.</title>
        <authorList>
            <person name="Elkassas S."/>
            <person name="Serres M."/>
            <person name="Michael N."/>
            <person name="Amina P."/>
            <person name="Teodora Z."/>
            <person name="Julie H."/>
        </authorList>
    </citation>
    <scope>NUCLEOTIDE SEQUENCE [LARGE SCALE GENOMIC DNA]</scope>
    <source>
        <strain evidence="3 4">EB4</strain>
    </source>
</reference>
<sequence>MLSYRSTLLIAIATLTLPLAGHAAYKCQSADGAVTFTDRPCPTDHVSESIELKSNTKKPSAPAKPFCWRGDVAKKIKIGMTAAQAHEACGYPDDVNRTKTAYGVHEQWIYGRFPSVAYVYVEDGTVTSIQD</sequence>
<dbReference type="EMBL" id="JBHFLD010000033">
    <property type="protein sequence ID" value="MFB2717407.1"/>
    <property type="molecule type" value="Genomic_DNA"/>
</dbReference>
<evidence type="ECO:0000259" key="2">
    <source>
        <dbReference type="Pfam" id="PF13511"/>
    </source>
</evidence>
<dbReference type="InterPro" id="IPR025392">
    <property type="entry name" value="DUF4124"/>
</dbReference>
<accession>A0ABV4WC13</accession>
<dbReference type="Pfam" id="PF13511">
    <property type="entry name" value="DUF4124"/>
    <property type="match status" value="1"/>
</dbReference>
<protein>
    <submittedName>
        <fullName evidence="3">DUF4124 domain-containing protein</fullName>
    </submittedName>
</protein>
<feature type="domain" description="DUF4124" evidence="2">
    <location>
        <begin position="13"/>
        <end position="64"/>
    </location>
</feature>
<name>A0ABV4WC13_9GAMM</name>